<protein>
    <submittedName>
        <fullName evidence="1">Uncharacterized protein</fullName>
    </submittedName>
</protein>
<evidence type="ECO:0000313" key="1">
    <source>
        <dbReference type="EMBL" id="KAG0558187.1"/>
    </source>
</evidence>
<evidence type="ECO:0000313" key="2">
    <source>
        <dbReference type="Proteomes" id="UP000822688"/>
    </source>
</evidence>
<dbReference type="EMBL" id="CM026431">
    <property type="protein sequence ID" value="KAG0558187.1"/>
    <property type="molecule type" value="Genomic_DNA"/>
</dbReference>
<accession>A0A8T0GHZ9</accession>
<name>A0A8T0GHZ9_CERPU</name>
<organism evidence="1 2">
    <name type="scientific">Ceratodon purpureus</name>
    <name type="common">Fire moss</name>
    <name type="synonym">Dicranum purpureum</name>
    <dbReference type="NCBI Taxonomy" id="3225"/>
    <lineage>
        <taxon>Eukaryota</taxon>
        <taxon>Viridiplantae</taxon>
        <taxon>Streptophyta</taxon>
        <taxon>Embryophyta</taxon>
        <taxon>Bryophyta</taxon>
        <taxon>Bryophytina</taxon>
        <taxon>Bryopsida</taxon>
        <taxon>Dicranidae</taxon>
        <taxon>Pseudoditrichales</taxon>
        <taxon>Ditrichaceae</taxon>
        <taxon>Ceratodon</taxon>
    </lineage>
</organism>
<dbReference type="Proteomes" id="UP000822688">
    <property type="component" value="Chromosome 10"/>
</dbReference>
<comment type="caution">
    <text evidence="1">The sequence shown here is derived from an EMBL/GenBank/DDBJ whole genome shotgun (WGS) entry which is preliminary data.</text>
</comment>
<reference evidence="1" key="1">
    <citation type="submission" date="2020-06" db="EMBL/GenBank/DDBJ databases">
        <title>WGS assembly of Ceratodon purpureus strain R40.</title>
        <authorList>
            <person name="Carey S.B."/>
            <person name="Jenkins J."/>
            <person name="Shu S."/>
            <person name="Lovell J.T."/>
            <person name="Sreedasyam A."/>
            <person name="Maumus F."/>
            <person name="Tiley G.P."/>
            <person name="Fernandez-Pozo N."/>
            <person name="Barry K."/>
            <person name="Chen C."/>
            <person name="Wang M."/>
            <person name="Lipzen A."/>
            <person name="Daum C."/>
            <person name="Saski C.A."/>
            <person name="Payton A.C."/>
            <person name="Mcbreen J.C."/>
            <person name="Conrad R.E."/>
            <person name="Kollar L.M."/>
            <person name="Olsson S."/>
            <person name="Huttunen S."/>
            <person name="Landis J.B."/>
            <person name="Wickett N.J."/>
            <person name="Johnson M.G."/>
            <person name="Rensing S.A."/>
            <person name="Grimwood J."/>
            <person name="Schmutz J."/>
            <person name="Mcdaniel S.F."/>
        </authorList>
    </citation>
    <scope>NUCLEOTIDE SEQUENCE</scope>
    <source>
        <strain evidence="1">R40</strain>
    </source>
</reference>
<proteinExistence type="predicted"/>
<sequence>MVWGMQCGCEAQLVSVGVAAGGSGTVRGVRSSGRQQLVVNFNRRTELFDQLKLRLARKDASILRSNVRVPERMKDHRLHVTAVASEALQDKSTVLFCDVCVNPKVLSPEAAEFMLSVAASQSVLSRNESQDASYVDLTLQGVHPGTFGPVLLVCTTTMFAAAIEKSDVEKALRRAELWRRAVGPSFSVLPVVAGYALPPEIADFAKDLGVLSCDINRRESFQSLFRGCLKSNIRTHCSQRRLQPCRGS</sequence>
<gene>
    <name evidence="1" type="ORF">KC19_10G010900</name>
</gene>
<keyword evidence="2" id="KW-1185">Reference proteome</keyword>
<dbReference type="AlphaFoldDB" id="A0A8T0GHZ9"/>